<reference evidence="7 8" key="1">
    <citation type="submission" date="2019-07" db="EMBL/GenBank/DDBJ databases">
        <title>Aquicoccus porphyridii gen. nov., sp. nov., isolated from a small marine red alga, Porphyridium marinum.</title>
        <authorList>
            <person name="Liu L."/>
        </authorList>
    </citation>
    <scope>NUCLEOTIDE SEQUENCE [LARGE SCALE GENOMIC DNA]</scope>
    <source>
        <strain evidence="7 8">L1 8-17</strain>
    </source>
</reference>
<keyword evidence="8" id="KW-1185">Reference proteome</keyword>
<dbReference type="InterPro" id="IPR018389">
    <property type="entry name" value="DctP_fam"/>
</dbReference>
<evidence type="ECO:0000256" key="2">
    <source>
        <dbReference type="ARBA" id="ARBA00009023"/>
    </source>
</evidence>
<dbReference type="PANTHER" id="PTHR33376">
    <property type="match status" value="1"/>
</dbReference>
<dbReference type="GO" id="GO:0042597">
    <property type="term" value="C:periplasmic space"/>
    <property type="evidence" value="ECO:0007669"/>
    <property type="project" value="UniProtKB-SubCell"/>
</dbReference>
<organism evidence="7 8">
    <name type="scientific">Aquicoccus porphyridii</name>
    <dbReference type="NCBI Taxonomy" id="1852029"/>
    <lineage>
        <taxon>Bacteria</taxon>
        <taxon>Pseudomonadati</taxon>
        <taxon>Pseudomonadota</taxon>
        <taxon>Alphaproteobacteria</taxon>
        <taxon>Rhodobacterales</taxon>
        <taxon>Paracoccaceae</taxon>
        <taxon>Aquicoccus</taxon>
    </lineage>
</organism>
<evidence type="ECO:0000256" key="3">
    <source>
        <dbReference type="ARBA" id="ARBA00022448"/>
    </source>
</evidence>
<proteinExistence type="inferred from homology"/>
<dbReference type="Pfam" id="PF03480">
    <property type="entry name" value="DctP"/>
    <property type="match status" value="1"/>
</dbReference>
<dbReference type="CDD" id="cd13603">
    <property type="entry name" value="PBP2_TRAP_Siap_TeaA_like"/>
    <property type="match status" value="1"/>
</dbReference>
<dbReference type="Proteomes" id="UP000325291">
    <property type="component" value="Unassembled WGS sequence"/>
</dbReference>
<dbReference type="NCBIfam" id="NF037995">
    <property type="entry name" value="TRAP_S1"/>
    <property type="match status" value="1"/>
</dbReference>
<protein>
    <submittedName>
        <fullName evidence="7">TRAP transporter substrate-binding protein</fullName>
    </submittedName>
</protein>
<dbReference type="InterPro" id="IPR038404">
    <property type="entry name" value="TRAP_DctP_sf"/>
</dbReference>
<comment type="caution">
    <text evidence="7">The sequence shown here is derived from an EMBL/GenBank/DDBJ whole genome shotgun (WGS) entry which is preliminary data.</text>
</comment>
<keyword evidence="3" id="KW-0813">Transport</keyword>
<accession>A0A5A9ZKQ9</accession>
<evidence type="ECO:0000256" key="1">
    <source>
        <dbReference type="ARBA" id="ARBA00004418"/>
    </source>
</evidence>
<keyword evidence="4 6" id="KW-0732">Signal</keyword>
<evidence type="ECO:0000313" key="8">
    <source>
        <dbReference type="Proteomes" id="UP000325291"/>
    </source>
</evidence>
<keyword evidence="5" id="KW-0574">Periplasm</keyword>
<evidence type="ECO:0000313" key="7">
    <source>
        <dbReference type="EMBL" id="KAA0917760.1"/>
    </source>
</evidence>
<dbReference type="PANTHER" id="PTHR33376:SF7">
    <property type="entry name" value="C4-DICARBOXYLATE-BINDING PROTEIN DCTB"/>
    <property type="match status" value="1"/>
</dbReference>
<evidence type="ECO:0000256" key="4">
    <source>
        <dbReference type="ARBA" id="ARBA00022729"/>
    </source>
</evidence>
<feature type="chain" id="PRO_5023025090" evidence="6">
    <location>
        <begin position="20"/>
        <end position="323"/>
    </location>
</feature>
<comment type="similarity">
    <text evidence="2">Belongs to the bacterial solute-binding protein 7 family.</text>
</comment>
<dbReference type="GO" id="GO:0055085">
    <property type="term" value="P:transmembrane transport"/>
    <property type="evidence" value="ECO:0007669"/>
    <property type="project" value="InterPro"/>
</dbReference>
<dbReference type="AlphaFoldDB" id="A0A5A9ZKQ9"/>
<feature type="signal peptide" evidence="6">
    <location>
        <begin position="1"/>
        <end position="19"/>
    </location>
</feature>
<evidence type="ECO:0000256" key="5">
    <source>
        <dbReference type="ARBA" id="ARBA00022764"/>
    </source>
</evidence>
<gene>
    <name evidence="7" type="ORF">FLO80_06985</name>
</gene>
<dbReference type="RefSeq" id="WP_111363095.1">
    <property type="nucleotide sequence ID" value="NZ_VINQ01000003.1"/>
</dbReference>
<name>A0A5A9ZKQ9_9RHOB</name>
<dbReference type="Gene3D" id="3.40.190.170">
    <property type="entry name" value="Bacterial extracellular solute-binding protein, family 7"/>
    <property type="match status" value="1"/>
</dbReference>
<evidence type="ECO:0000256" key="6">
    <source>
        <dbReference type="SAM" id="SignalP"/>
    </source>
</evidence>
<sequence length="323" mass="35434">MKIMTLATSLLMAATMATAEVKVALDGPPNLATSGTYNWIQGFSKVMSENGMDVREMPRGSIGNEDEIFDQLSTGLLEMSQSDVRAVARIDPYIYGLRLPYLFDDAAHMDRMLEAGDFFERVNENLAQQDVVLLAIVPIGPASGFITTEAAIRTPEDIAKLRMRALDDAQLAMYEAWGSSGVIVSWSEIMTALQTGVVDGYMNSPFVPMSFGQTDVVRNFSDAKVIIPMRAVLASRLWYDSLSDDERAVVTEAVKAGDKANRIWLDEASGSALEQLEELGVTVQRLTTEELTAFREGVRSVYETGVVSAEDVASWTSLADEMR</sequence>
<comment type="subcellular location">
    <subcellularLocation>
        <location evidence="1">Periplasm</location>
    </subcellularLocation>
</comment>
<dbReference type="EMBL" id="VINQ01000003">
    <property type="protein sequence ID" value="KAA0917760.1"/>
    <property type="molecule type" value="Genomic_DNA"/>
</dbReference>